<feature type="domain" description="Elp3/MiaA/NifB-like radical SAM core" evidence="1">
    <location>
        <begin position="22"/>
        <end position="255"/>
    </location>
</feature>
<evidence type="ECO:0000259" key="1">
    <source>
        <dbReference type="SMART" id="SM00729"/>
    </source>
</evidence>
<accession>A0A450WJZ0</accession>
<dbReference type="SUPFAM" id="SSF102114">
    <property type="entry name" value="Radical SAM enzymes"/>
    <property type="match status" value="1"/>
</dbReference>
<dbReference type="InterPro" id="IPR006638">
    <property type="entry name" value="Elp3/MiaA/NifB-like_rSAM"/>
</dbReference>
<dbReference type="AlphaFoldDB" id="A0A450WJZ0"/>
<dbReference type="EMBL" id="CAADFK010000115">
    <property type="protein sequence ID" value="VFK17351.1"/>
    <property type="molecule type" value="Genomic_DNA"/>
</dbReference>
<organism evidence="2">
    <name type="scientific">Candidatus Kentrum sp. LPFa</name>
    <dbReference type="NCBI Taxonomy" id="2126335"/>
    <lineage>
        <taxon>Bacteria</taxon>
        <taxon>Pseudomonadati</taxon>
        <taxon>Pseudomonadota</taxon>
        <taxon>Gammaproteobacteria</taxon>
        <taxon>Candidatus Kentrum</taxon>
    </lineage>
</organism>
<dbReference type="InterPro" id="IPR005909">
    <property type="entry name" value="RaSEA"/>
</dbReference>
<dbReference type="PIRSF" id="PIRSF004954">
    <property type="entry name" value="Radical_SAM"/>
    <property type="match status" value="1"/>
</dbReference>
<sequence>MKSDNFPLPIYVGKRTFLGLRDLVVSLYAQKCQFKCAYCNLPEKSHPEPLDPETTKRQIDWVLDQNKDELPDFRQFSIGNEGSILDLGRFPKETLDYLLIQTGRFPNLEILSLETRPEYIKAPLMEEIQRVTGLPTIDVTVGFETQDDHLREVILKKNVRKKLMEQKIELLGEIGARLTSYVLLKPGPAMTEQDGIDEAIRTIGYLHEKCRYFNTDLVIYLNPVYASKGTPLARQFVIHGYRFPQIQSVIQIIAATKHLDVPIYTGLWSEENAEENGDYKSLDTHCAEVRGAVKQYNKTQDFSAIEPFIM</sequence>
<name>A0A450WJZ0_9GAMM</name>
<proteinExistence type="predicted"/>
<reference evidence="2" key="1">
    <citation type="submission" date="2019-02" db="EMBL/GenBank/DDBJ databases">
        <authorList>
            <person name="Gruber-Vodicka R. H."/>
            <person name="Seah K. B. B."/>
        </authorList>
    </citation>
    <scope>NUCLEOTIDE SEQUENCE</scope>
    <source>
        <strain evidence="2">BECK_S313</strain>
    </source>
</reference>
<evidence type="ECO:0000313" key="2">
    <source>
        <dbReference type="EMBL" id="VFK17351.1"/>
    </source>
</evidence>
<dbReference type="CDD" id="cd01335">
    <property type="entry name" value="Radical_SAM"/>
    <property type="match status" value="1"/>
</dbReference>
<gene>
    <name evidence="2" type="ORF">BECKLPF1236B_GA0070989_11157</name>
</gene>
<dbReference type="InterPro" id="IPR058240">
    <property type="entry name" value="rSAM_sf"/>
</dbReference>
<dbReference type="SMART" id="SM00729">
    <property type="entry name" value="Elp3"/>
    <property type="match status" value="1"/>
</dbReference>
<dbReference type="GO" id="GO:0003824">
    <property type="term" value="F:catalytic activity"/>
    <property type="evidence" value="ECO:0007669"/>
    <property type="project" value="InterPro"/>
</dbReference>
<protein>
    <recommendedName>
        <fullName evidence="1">Elp3/MiaA/NifB-like radical SAM core domain-containing protein</fullName>
    </recommendedName>
</protein>
<dbReference type="GO" id="GO:0051536">
    <property type="term" value="F:iron-sulfur cluster binding"/>
    <property type="evidence" value="ECO:0007669"/>
    <property type="project" value="InterPro"/>
</dbReference>